<dbReference type="VEuPathDB" id="FungiDB:SDRG_11446"/>
<dbReference type="InParanoid" id="T0RFB1"/>
<dbReference type="CDD" id="cd00229">
    <property type="entry name" value="SGNH_hydrolase"/>
    <property type="match status" value="1"/>
</dbReference>
<keyword evidence="3" id="KW-1185">Reference proteome</keyword>
<dbReference type="OrthoDB" id="505607at2759"/>
<dbReference type="Proteomes" id="UP000030762">
    <property type="component" value="Unassembled WGS sequence"/>
</dbReference>
<protein>
    <recommendedName>
        <fullName evidence="1">SGNH hydrolase-type esterase domain-containing protein</fullName>
    </recommendedName>
</protein>
<evidence type="ECO:0000259" key="1">
    <source>
        <dbReference type="Pfam" id="PF13472"/>
    </source>
</evidence>
<dbReference type="InterPro" id="IPR036514">
    <property type="entry name" value="SGNH_hydro_sf"/>
</dbReference>
<gene>
    <name evidence="2" type="ORF">SDRG_11446</name>
</gene>
<sequence>MPRPSMREKTRSGLGAHIAALSEHDTAAIFGDSLTERLQWQHPHLAPPLTWLCGVGGDRISQLAWRVANEEGSGYTQASLAPARLQQIAVLIGSNDLGPGDGASPREQKKLRSMVQHVAAIVAALRDRWPDAHLHVLPIPPIPTRGQHERSPAFRAAYLAMLREQGLLTTEVDWPLMDLENDFEDGVHLSASGYHVLLSLLASLSIPVPST</sequence>
<dbReference type="AlphaFoldDB" id="T0RFB1"/>
<organism evidence="2 3">
    <name type="scientific">Saprolegnia diclina (strain VS20)</name>
    <dbReference type="NCBI Taxonomy" id="1156394"/>
    <lineage>
        <taxon>Eukaryota</taxon>
        <taxon>Sar</taxon>
        <taxon>Stramenopiles</taxon>
        <taxon>Oomycota</taxon>
        <taxon>Saprolegniomycetes</taxon>
        <taxon>Saprolegniales</taxon>
        <taxon>Saprolegniaceae</taxon>
        <taxon>Saprolegnia</taxon>
    </lineage>
</organism>
<feature type="non-terminal residue" evidence="2">
    <location>
        <position position="1"/>
    </location>
</feature>
<dbReference type="InterPro" id="IPR013830">
    <property type="entry name" value="SGNH_hydro"/>
</dbReference>
<dbReference type="Pfam" id="PF13472">
    <property type="entry name" value="Lipase_GDSL_2"/>
    <property type="match status" value="1"/>
</dbReference>
<dbReference type="Gene3D" id="3.40.50.1110">
    <property type="entry name" value="SGNH hydrolase"/>
    <property type="match status" value="1"/>
</dbReference>
<accession>T0RFB1</accession>
<evidence type="ECO:0000313" key="2">
    <source>
        <dbReference type="EMBL" id="EQC30973.1"/>
    </source>
</evidence>
<name>T0RFB1_SAPDV</name>
<evidence type="ECO:0000313" key="3">
    <source>
        <dbReference type="Proteomes" id="UP000030762"/>
    </source>
</evidence>
<proteinExistence type="predicted"/>
<dbReference type="SUPFAM" id="SSF52266">
    <property type="entry name" value="SGNH hydrolase"/>
    <property type="match status" value="1"/>
</dbReference>
<feature type="domain" description="SGNH hydrolase-type esterase" evidence="1">
    <location>
        <begin position="30"/>
        <end position="195"/>
    </location>
</feature>
<dbReference type="GeneID" id="19952173"/>
<reference evidence="2 3" key="1">
    <citation type="submission" date="2012-04" db="EMBL/GenBank/DDBJ databases">
        <title>The Genome Sequence of Saprolegnia declina VS20.</title>
        <authorList>
            <consortium name="The Broad Institute Genome Sequencing Platform"/>
            <person name="Russ C."/>
            <person name="Nusbaum C."/>
            <person name="Tyler B."/>
            <person name="van West P."/>
            <person name="Dieguez-Uribeondo J."/>
            <person name="de Bruijn I."/>
            <person name="Tripathy S."/>
            <person name="Jiang R."/>
            <person name="Young S.K."/>
            <person name="Zeng Q."/>
            <person name="Gargeya S."/>
            <person name="Fitzgerald M."/>
            <person name="Haas B."/>
            <person name="Abouelleil A."/>
            <person name="Alvarado L."/>
            <person name="Arachchi H.M."/>
            <person name="Berlin A."/>
            <person name="Chapman S.B."/>
            <person name="Goldberg J."/>
            <person name="Griggs A."/>
            <person name="Gujja S."/>
            <person name="Hansen M."/>
            <person name="Howarth C."/>
            <person name="Imamovic A."/>
            <person name="Larimer J."/>
            <person name="McCowen C."/>
            <person name="Montmayeur A."/>
            <person name="Murphy C."/>
            <person name="Neiman D."/>
            <person name="Pearson M."/>
            <person name="Priest M."/>
            <person name="Roberts A."/>
            <person name="Saif S."/>
            <person name="Shea T."/>
            <person name="Sisk P."/>
            <person name="Sykes S."/>
            <person name="Wortman J."/>
            <person name="Nusbaum C."/>
            <person name="Birren B."/>
        </authorList>
    </citation>
    <scope>NUCLEOTIDE SEQUENCE [LARGE SCALE GENOMIC DNA]</scope>
    <source>
        <strain evidence="2 3">VS20</strain>
    </source>
</reference>
<dbReference type="EMBL" id="JH767172">
    <property type="protein sequence ID" value="EQC30973.1"/>
    <property type="molecule type" value="Genomic_DNA"/>
</dbReference>
<dbReference type="RefSeq" id="XP_008615711.1">
    <property type="nucleotide sequence ID" value="XM_008617489.1"/>
</dbReference>